<dbReference type="SMART" id="SM00450">
    <property type="entry name" value="RHOD"/>
    <property type="match status" value="1"/>
</dbReference>
<dbReference type="FunFam" id="3.40.250.10:FF:000021">
    <property type="entry name" value="M-phase inducer phosphatase cdc-25.2"/>
    <property type="match status" value="1"/>
</dbReference>
<keyword evidence="7 10" id="KW-0131">Cell cycle</keyword>
<reference evidence="13" key="1">
    <citation type="submission" date="2022-07" db="EMBL/GenBank/DDBJ databases">
        <title>Draft genome sequence of Zalerion maritima ATCC 34329, a (micro)plastics degrading marine fungus.</title>
        <authorList>
            <person name="Paco A."/>
            <person name="Goncalves M.F.M."/>
            <person name="Rocha-Santos T.A.P."/>
            <person name="Alves A."/>
        </authorList>
    </citation>
    <scope>NUCLEOTIDE SEQUENCE</scope>
    <source>
        <strain evidence="13">ATCC 34329</strain>
    </source>
</reference>
<comment type="caution">
    <text evidence="13">The sequence shown here is derived from an EMBL/GenBank/DDBJ whole genome shotgun (WGS) entry which is preliminary data.</text>
</comment>
<comment type="function">
    <text evidence="10">Tyrosine protein phosphatase which functions as a dosage-dependent inducer of mitotic progression.</text>
</comment>
<evidence type="ECO:0000256" key="9">
    <source>
        <dbReference type="ARBA" id="ARBA00067190"/>
    </source>
</evidence>
<dbReference type="EC" id="3.1.3.48" evidence="2 10"/>
<dbReference type="GO" id="GO:0110032">
    <property type="term" value="P:positive regulation of G2/MI transition of meiotic cell cycle"/>
    <property type="evidence" value="ECO:0007669"/>
    <property type="project" value="TreeGrafter"/>
</dbReference>
<evidence type="ECO:0000256" key="4">
    <source>
        <dbReference type="ARBA" id="ARBA00022776"/>
    </source>
</evidence>
<keyword evidence="6 10" id="KW-0904">Protein phosphatase</keyword>
<evidence type="ECO:0000313" key="14">
    <source>
        <dbReference type="Proteomes" id="UP001201980"/>
    </source>
</evidence>
<evidence type="ECO:0000259" key="12">
    <source>
        <dbReference type="PROSITE" id="PS50206"/>
    </source>
</evidence>
<evidence type="ECO:0000256" key="10">
    <source>
        <dbReference type="RuleBase" id="RU368028"/>
    </source>
</evidence>
<dbReference type="Pfam" id="PF00581">
    <property type="entry name" value="Rhodanese"/>
    <property type="match status" value="1"/>
</dbReference>
<dbReference type="GO" id="GO:0051301">
    <property type="term" value="P:cell division"/>
    <property type="evidence" value="ECO:0007669"/>
    <property type="project" value="UniProtKB-UniRule"/>
</dbReference>
<dbReference type="GO" id="GO:0005737">
    <property type="term" value="C:cytoplasm"/>
    <property type="evidence" value="ECO:0007669"/>
    <property type="project" value="TreeGrafter"/>
</dbReference>
<evidence type="ECO:0000256" key="8">
    <source>
        <dbReference type="ARBA" id="ARBA00051722"/>
    </source>
</evidence>
<dbReference type="GO" id="GO:0005634">
    <property type="term" value="C:nucleus"/>
    <property type="evidence" value="ECO:0007669"/>
    <property type="project" value="TreeGrafter"/>
</dbReference>
<comment type="catalytic activity">
    <reaction evidence="8 10">
        <text>O-phospho-L-tyrosyl-[protein] + H2O = L-tyrosyl-[protein] + phosphate</text>
        <dbReference type="Rhea" id="RHEA:10684"/>
        <dbReference type="Rhea" id="RHEA-COMP:10136"/>
        <dbReference type="Rhea" id="RHEA-COMP:20101"/>
        <dbReference type="ChEBI" id="CHEBI:15377"/>
        <dbReference type="ChEBI" id="CHEBI:43474"/>
        <dbReference type="ChEBI" id="CHEBI:46858"/>
        <dbReference type="ChEBI" id="CHEBI:61978"/>
        <dbReference type="EC" id="3.1.3.48"/>
    </reaction>
</comment>
<dbReference type="PRINTS" id="PR00716">
    <property type="entry name" value="MPIPHPHTASE"/>
</dbReference>
<keyword evidence="3 10" id="KW-0132">Cell division</keyword>
<proteinExistence type="inferred from homology"/>
<dbReference type="EMBL" id="JAKWBI020000033">
    <property type="protein sequence ID" value="KAJ2905375.1"/>
    <property type="molecule type" value="Genomic_DNA"/>
</dbReference>
<dbReference type="InterPro" id="IPR036873">
    <property type="entry name" value="Rhodanese-like_dom_sf"/>
</dbReference>
<keyword evidence="5 10" id="KW-0378">Hydrolase</keyword>
<evidence type="ECO:0000256" key="3">
    <source>
        <dbReference type="ARBA" id="ARBA00022618"/>
    </source>
</evidence>
<dbReference type="GO" id="GO:0010971">
    <property type="term" value="P:positive regulation of G2/M transition of mitotic cell cycle"/>
    <property type="evidence" value="ECO:0007669"/>
    <property type="project" value="TreeGrafter"/>
</dbReference>
<evidence type="ECO:0000256" key="6">
    <source>
        <dbReference type="ARBA" id="ARBA00022912"/>
    </source>
</evidence>
<keyword evidence="4 10" id="KW-0498">Mitosis</keyword>
<protein>
    <recommendedName>
        <fullName evidence="9 10">M-phase inducer phosphatase</fullName>
        <ecNumber evidence="2 10">3.1.3.48</ecNumber>
    </recommendedName>
</protein>
<dbReference type="CDD" id="cd01530">
    <property type="entry name" value="Cdc25"/>
    <property type="match status" value="1"/>
</dbReference>
<evidence type="ECO:0000256" key="11">
    <source>
        <dbReference type="SAM" id="MobiDB-lite"/>
    </source>
</evidence>
<accession>A0AAD5RVZ3</accession>
<name>A0AAD5RVZ3_9PEZI</name>
<dbReference type="PROSITE" id="PS50206">
    <property type="entry name" value="RHODANESE_3"/>
    <property type="match status" value="1"/>
</dbReference>
<feature type="region of interest" description="Disordered" evidence="11">
    <location>
        <begin position="247"/>
        <end position="308"/>
    </location>
</feature>
<feature type="compositionally biased region" description="Polar residues" evidence="11">
    <location>
        <begin position="529"/>
        <end position="538"/>
    </location>
</feature>
<dbReference type="Gene3D" id="3.40.250.10">
    <property type="entry name" value="Rhodanese-like domain"/>
    <property type="match status" value="1"/>
</dbReference>
<comment type="similarity">
    <text evidence="1 10">Belongs to the MPI phosphatase family.</text>
</comment>
<dbReference type="InterPro" id="IPR000751">
    <property type="entry name" value="MPI_Phosphatase"/>
</dbReference>
<evidence type="ECO:0000256" key="7">
    <source>
        <dbReference type="ARBA" id="ARBA00023306"/>
    </source>
</evidence>
<dbReference type="Proteomes" id="UP001201980">
    <property type="component" value="Unassembled WGS sequence"/>
</dbReference>
<dbReference type="GO" id="GO:0004725">
    <property type="term" value="F:protein tyrosine phosphatase activity"/>
    <property type="evidence" value="ECO:0007669"/>
    <property type="project" value="UniProtKB-UniRule"/>
</dbReference>
<feature type="region of interest" description="Disordered" evidence="11">
    <location>
        <begin position="526"/>
        <end position="567"/>
    </location>
</feature>
<dbReference type="AlphaFoldDB" id="A0AAD5RVZ3"/>
<sequence>MDTSSPLAAMHPPRAPAMSWEGCKPAGLFSSSSLFGNGCNASLRERLHGKGKNDYFSAQPLRGSSPAASLAADLSQNFRLDNESSPNFPTPRRSLFTSNLMSGMEGGRDYVTTPPIPTSSPVPVEDFMDVSPLPHKVASCTQIEVDSPSPALALSSQDEDSEMLIDVEDPSPVVRPLLAEQARHASVAERRKLGVRRPSLTRAKGYSISGVSSRFASDSQLQTFKFGGESRFEAKLQSQSSSLSLDECFTASPSQEKRPSSANSPCVSFQPFPRRPQFNLGAAGLGSSRSPMPCHARRQSNPFNRPRKQYRRSQSMFDAAGDVLQQESAALKPVLAPVADVSEQSQEPIIPHHFTDDITDRIPRISRDTLLSVLNGQYNHYFDTKMIIDCRFEYEYEGGHIDGAINYNDKELLTSHLFKTPMDGKTLLIFHCEFSAHRAPLMARHIRSQDRTANAASYPKLTYPEVYILEGGYQNFYNQHRNRCYPQSYVEMNDASHINTCEREMDRIRNYRPGRKQIGRAATFAFGQNDESSPTAQPRPSRRAVPTNLASASPLISLHGPNRLPSY</sequence>
<evidence type="ECO:0000256" key="2">
    <source>
        <dbReference type="ARBA" id="ARBA00013064"/>
    </source>
</evidence>
<dbReference type="PANTHER" id="PTHR10828">
    <property type="entry name" value="M-PHASE INDUCER PHOSPHATASE DUAL SPECIFICITY PHOSPHATASE CDC25"/>
    <property type="match status" value="1"/>
</dbReference>
<organism evidence="13 14">
    <name type="scientific">Zalerion maritima</name>
    <dbReference type="NCBI Taxonomy" id="339359"/>
    <lineage>
        <taxon>Eukaryota</taxon>
        <taxon>Fungi</taxon>
        <taxon>Dikarya</taxon>
        <taxon>Ascomycota</taxon>
        <taxon>Pezizomycotina</taxon>
        <taxon>Sordariomycetes</taxon>
        <taxon>Lulworthiomycetidae</taxon>
        <taxon>Lulworthiales</taxon>
        <taxon>Lulworthiaceae</taxon>
        <taxon>Zalerion</taxon>
    </lineage>
</organism>
<dbReference type="PANTHER" id="PTHR10828:SF17">
    <property type="entry name" value="PROTEIN-TYROSINE-PHOSPHATASE"/>
    <property type="match status" value="1"/>
</dbReference>
<evidence type="ECO:0000313" key="13">
    <source>
        <dbReference type="EMBL" id="KAJ2905375.1"/>
    </source>
</evidence>
<gene>
    <name evidence="13" type="ORF">MKZ38_005674</name>
</gene>
<evidence type="ECO:0000256" key="5">
    <source>
        <dbReference type="ARBA" id="ARBA00022801"/>
    </source>
</evidence>
<dbReference type="GO" id="GO:0000086">
    <property type="term" value="P:G2/M transition of mitotic cell cycle"/>
    <property type="evidence" value="ECO:0007669"/>
    <property type="project" value="TreeGrafter"/>
</dbReference>
<dbReference type="SUPFAM" id="SSF52821">
    <property type="entry name" value="Rhodanese/Cell cycle control phosphatase"/>
    <property type="match status" value="1"/>
</dbReference>
<feature type="domain" description="Rhodanese" evidence="12">
    <location>
        <begin position="387"/>
        <end position="485"/>
    </location>
</feature>
<keyword evidence="14" id="KW-1185">Reference proteome</keyword>
<evidence type="ECO:0000256" key="1">
    <source>
        <dbReference type="ARBA" id="ARBA00011065"/>
    </source>
</evidence>
<dbReference type="InterPro" id="IPR001763">
    <property type="entry name" value="Rhodanese-like_dom"/>
</dbReference>